<keyword evidence="2" id="KW-1185">Reference proteome</keyword>
<evidence type="ECO:0000313" key="2">
    <source>
        <dbReference type="Proteomes" id="UP000287033"/>
    </source>
</evidence>
<protein>
    <submittedName>
        <fullName evidence="1">Uncharacterized protein</fullName>
    </submittedName>
</protein>
<dbReference type="AlphaFoldDB" id="A0A401T6K5"/>
<name>A0A401T6K5_CHIPU</name>
<organism evidence="1 2">
    <name type="scientific">Chiloscyllium punctatum</name>
    <name type="common">Brownbanded bambooshark</name>
    <name type="synonym">Hemiscyllium punctatum</name>
    <dbReference type="NCBI Taxonomy" id="137246"/>
    <lineage>
        <taxon>Eukaryota</taxon>
        <taxon>Metazoa</taxon>
        <taxon>Chordata</taxon>
        <taxon>Craniata</taxon>
        <taxon>Vertebrata</taxon>
        <taxon>Chondrichthyes</taxon>
        <taxon>Elasmobranchii</taxon>
        <taxon>Galeomorphii</taxon>
        <taxon>Galeoidea</taxon>
        <taxon>Orectolobiformes</taxon>
        <taxon>Hemiscylliidae</taxon>
        <taxon>Chiloscyllium</taxon>
    </lineage>
</organism>
<evidence type="ECO:0000313" key="1">
    <source>
        <dbReference type="EMBL" id="GCC38279.1"/>
    </source>
</evidence>
<dbReference type="EMBL" id="BEZZ01001150">
    <property type="protein sequence ID" value="GCC38279.1"/>
    <property type="molecule type" value="Genomic_DNA"/>
</dbReference>
<proteinExistence type="predicted"/>
<comment type="caution">
    <text evidence="1">The sequence shown here is derived from an EMBL/GenBank/DDBJ whole genome shotgun (WGS) entry which is preliminary data.</text>
</comment>
<dbReference type="Proteomes" id="UP000287033">
    <property type="component" value="Unassembled WGS sequence"/>
</dbReference>
<gene>
    <name evidence="1" type="ORF">chiPu_0016793</name>
</gene>
<accession>A0A401T6K5</accession>
<reference evidence="1 2" key="1">
    <citation type="journal article" date="2018" name="Nat. Ecol. Evol.">
        <title>Shark genomes provide insights into elasmobranch evolution and the origin of vertebrates.</title>
        <authorList>
            <person name="Hara Y"/>
            <person name="Yamaguchi K"/>
            <person name="Onimaru K"/>
            <person name="Kadota M"/>
            <person name="Koyanagi M"/>
            <person name="Keeley SD"/>
            <person name="Tatsumi K"/>
            <person name="Tanaka K"/>
            <person name="Motone F"/>
            <person name="Kageyama Y"/>
            <person name="Nozu R"/>
            <person name="Adachi N"/>
            <person name="Nishimura O"/>
            <person name="Nakagawa R"/>
            <person name="Tanegashima C"/>
            <person name="Kiyatake I"/>
            <person name="Matsumoto R"/>
            <person name="Murakumo K"/>
            <person name="Nishida K"/>
            <person name="Terakita A"/>
            <person name="Kuratani S"/>
            <person name="Sato K"/>
            <person name="Hyodo S Kuraku.S."/>
        </authorList>
    </citation>
    <scope>NUCLEOTIDE SEQUENCE [LARGE SCALE GENOMIC DNA]</scope>
</reference>
<sequence>MRTRERQPPVTTGSPLTDSLRIRMRRCRPAPETIPPKRACAGPQRAAGELSPILRQNAPANRRLARFVGLTREWGRAGSGPEDDRIVVTAVKKTDLHLYNAVRAYYLWGVIAAEKSFAEHEPTDSNVTITFSKVIYSTLKDFP</sequence>